<protein>
    <submittedName>
        <fullName evidence="3">Uncharacterized protein LOC118478717</fullName>
    </submittedName>
</protein>
<accession>A0ABM1W244</accession>
<feature type="compositionally biased region" description="Polar residues" evidence="1">
    <location>
        <begin position="63"/>
        <end position="73"/>
    </location>
</feature>
<feature type="compositionally biased region" description="Polar residues" evidence="1">
    <location>
        <begin position="114"/>
        <end position="125"/>
    </location>
</feature>
<dbReference type="RefSeq" id="XP_035828737.1">
    <property type="nucleotide sequence ID" value="XM_035972844.1"/>
</dbReference>
<evidence type="ECO:0000313" key="3">
    <source>
        <dbReference type="RefSeq" id="XP_035828737.1"/>
    </source>
</evidence>
<organism evidence="2 3">
    <name type="scientific">Aplysia californica</name>
    <name type="common">California sea hare</name>
    <dbReference type="NCBI Taxonomy" id="6500"/>
    <lineage>
        <taxon>Eukaryota</taxon>
        <taxon>Metazoa</taxon>
        <taxon>Spiralia</taxon>
        <taxon>Lophotrochozoa</taxon>
        <taxon>Mollusca</taxon>
        <taxon>Gastropoda</taxon>
        <taxon>Heterobranchia</taxon>
        <taxon>Euthyneura</taxon>
        <taxon>Tectipleura</taxon>
        <taxon>Aplysiida</taxon>
        <taxon>Aplysioidea</taxon>
        <taxon>Aplysiidae</taxon>
        <taxon>Aplysia</taxon>
    </lineage>
</organism>
<dbReference type="GeneID" id="118478717"/>
<sequence length="218" mass="23814">MSKHSKSKLRKIFSIVSNFSFVDNKTKSQNSSPGSETKASRRSGSGGGTKNDDVYDKKRDTSSRNGSIVNANNGDVKACHRGECSTSCVENENRPRKGSKPSTNSGSKAARISPTKSEVCSKTSFTSKRPSNDLACPSCDVIHCKHEVGFHCVVPDNDDVIADRSRRRTSSMDSSVVTSPDEAGDQDLFPRWQSFRLEGPRCSEEVELTEEQKAVSVE</sequence>
<evidence type="ECO:0000313" key="2">
    <source>
        <dbReference type="Proteomes" id="UP000694888"/>
    </source>
</evidence>
<gene>
    <name evidence="3" type="primary">LOC118478717</name>
</gene>
<dbReference type="Proteomes" id="UP000694888">
    <property type="component" value="Unplaced"/>
</dbReference>
<keyword evidence="2" id="KW-1185">Reference proteome</keyword>
<feature type="compositionally biased region" description="Basic and acidic residues" evidence="1">
    <location>
        <begin position="50"/>
        <end position="62"/>
    </location>
</feature>
<reference evidence="3" key="1">
    <citation type="submission" date="2025-08" db="UniProtKB">
        <authorList>
            <consortium name="RefSeq"/>
        </authorList>
    </citation>
    <scope>IDENTIFICATION</scope>
</reference>
<evidence type="ECO:0000256" key="1">
    <source>
        <dbReference type="SAM" id="MobiDB-lite"/>
    </source>
</evidence>
<feature type="region of interest" description="Disordered" evidence="1">
    <location>
        <begin position="165"/>
        <end position="189"/>
    </location>
</feature>
<name>A0ABM1W244_APLCA</name>
<feature type="compositionally biased region" description="Polar residues" evidence="1">
    <location>
        <begin position="20"/>
        <end position="37"/>
    </location>
</feature>
<proteinExistence type="predicted"/>
<feature type="region of interest" description="Disordered" evidence="1">
    <location>
        <begin position="20"/>
        <end position="125"/>
    </location>
</feature>